<keyword evidence="3" id="KW-1185">Reference proteome</keyword>
<dbReference type="Proteomes" id="UP000326757">
    <property type="component" value="Unassembled WGS sequence"/>
</dbReference>
<evidence type="ECO:0000256" key="1">
    <source>
        <dbReference type="SAM" id="MobiDB-lite"/>
    </source>
</evidence>
<organism evidence="2 3">
    <name type="scientific">Monilinia laxa</name>
    <name type="common">Brown rot fungus</name>
    <name type="synonym">Sclerotinia laxa</name>
    <dbReference type="NCBI Taxonomy" id="61186"/>
    <lineage>
        <taxon>Eukaryota</taxon>
        <taxon>Fungi</taxon>
        <taxon>Dikarya</taxon>
        <taxon>Ascomycota</taxon>
        <taxon>Pezizomycotina</taxon>
        <taxon>Leotiomycetes</taxon>
        <taxon>Helotiales</taxon>
        <taxon>Sclerotiniaceae</taxon>
        <taxon>Monilinia</taxon>
    </lineage>
</organism>
<feature type="compositionally biased region" description="Basic residues" evidence="1">
    <location>
        <begin position="67"/>
        <end position="80"/>
    </location>
</feature>
<accession>A0A5N6JU98</accession>
<evidence type="ECO:0000313" key="3">
    <source>
        <dbReference type="Proteomes" id="UP000326757"/>
    </source>
</evidence>
<dbReference type="EMBL" id="VIGI01000015">
    <property type="protein sequence ID" value="KAB8291348.1"/>
    <property type="molecule type" value="Genomic_DNA"/>
</dbReference>
<evidence type="ECO:0000313" key="2">
    <source>
        <dbReference type="EMBL" id="KAB8291348.1"/>
    </source>
</evidence>
<sequence>MFALLLKVKVTASKRQPRHVNYYLKASLRLVLYIHENYLCWSYSFSQMIRSIHRCIFAHYVNPTNMHAKRKKRGKGKRKTGCWYQRDRNARD</sequence>
<gene>
    <name evidence="2" type="ORF">EYC80_010030</name>
</gene>
<feature type="region of interest" description="Disordered" evidence="1">
    <location>
        <begin position="67"/>
        <end position="92"/>
    </location>
</feature>
<protein>
    <submittedName>
        <fullName evidence="2">Uncharacterized protein</fullName>
    </submittedName>
</protein>
<reference evidence="2 3" key="1">
    <citation type="submission" date="2019-06" db="EMBL/GenBank/DDBJ databases">
        <title>Genome Sequence of the Brown Rot Fungal Pathogen Monilinia laxa.</title>
        <authorList>
            <person name="De Miccolis Angelini R.M."/>
            <person name="Landi L."/>
            <person name="Abate D."/>
            <person name="Pollastro S."/>
            <person name="Romanazzi G."/>
            <person name="Faretra F."/>
        </authorList>
    </citation>
    <scope>NUCLEOTIDE SEQUENCE [LARGE SCALE GENOMIC DNA]</scope>
    <source>
        <strain evidence="2 3">Mlax316</strain>
    </source>
</reference>
<proteinExistence type="predicted"/>
<dbReference type="AlphaFoldDB" id="A0A5N6JU98"/>
<name>A0A5N6JU98_MONLA</name>
<comment type="caution">
    <text evidence="2">The sequence shown here is derived from an EMBL/GenBank/DDBJ whole genome shotgun (WGS) entry which is preliminary data.</text>
</comment>